<evidence type="ECO:0000313" key="2">
    <source>
        <dbReference type="Proteomes" id="UP001162501"/>
    </source>
</evidence>
<reference evidence="1" key="2">
    <citation type="submission" date="2025-03" db="EMBL/GenBank/DDBJ databases">
        <authorList>
            <consortium name="ELIXIR-Norway"/>
            <consortium name="Elixir Norway"/>
        </authorList>
    </citation>
    <scope>NUCLEOTIDE SEQUENCE</scope>
</reference>
<accession>A0AC59ZQ06</accession>
<protein>
    <submittedName>
        <fullName evidence="1">Uncharacterized protein</fullName>
    </submittedName>
</protein>
<proteinExistence type="predicted"/>
<gene>
    <name evidence="1" type="ORF">MRATA1EN22A_LOCUS21269</name>
</gene>
<dbReference type="EMBL" id="OX596117">
    <property type="protein sequence ID" value="CAN0485917.1"/>
    <property type="molecule type" value="Genomic_DNA"/>
</dbReference>
<name>A0AC59ZQ06_RANTA</name>
<reference evidence="1" key="1">
    <citation type="submission" date="2023-05" db="EMBL/GenBank/DDBJ databases">
        <authorList>
            <consortium name="ELIXIR-Norway"/>
        </authorList>
    </citation>
    <scope>NUCLEOTIDE SEQUENCE</scope>
</reference>
<evidence type="ECO:0000313" key="1">
    <source>
        <dbReference type="EMBL" id="CAN0485917.1"/>
    </source>
</evidence>
<dbReference type="Proteomes" id="UP001162501">
    <property type="component" value="Chromosome 33"/>
</dbReference>
<sequence>MPDLRQMETRPQSKKAAVVVLPVSPAPQLLFAADEPGETNPRDRRSSPSSPASGAGSRSGITREHLPLSPGAAAAPCAEVPAPFCRGEIWRWGGGSPLLPGSQLAHWDQPQNGVLFPQAQVGGNLGLRRRWE</sequence>
<organism evidence="1 2">
    <name type="scientific">Rangifer tarandus platyrhynchus</name>
    <name type="common">Svalbard reindeer</name>
    <dbReference type="NCBI Taxonomy" id="3082113"/>
    <lineage>
        <taxon>Eukaryota</taxon>
        <taxon>Metazoa</taxon>
        <taxon>Chordata</taxon>
        <taxon>Craniata</taxon>
        <taxon>Vertebrata</taxon>
        <taxon>Euteleostomi</taxon>
        <taxon>Mammalia</taxon>
        <taxon>Eutheria</taxon>
        <taxon>Laurasiatheria</taxon>
        <taxon>Artiodactyla</taxon>
        <taxon>Ruminantia</taxon>
        <taxon>Pecora</taxon>
        <taxon>Cervidae</taxon>
        <taxon>Odocoileinae</taxon>
        <taxon>Rangifer</taxon>
    </lineage>
</organism>